<comment type="caution">
    <text evidence="1">The sequence shown here is derived from an EMBL/GenBank/DDBJ whole genome shotgun (WGS) entry which is preliminary data.</text>
</comment>
<organism evidence="1">
    <name type="scientific">Caldithrix abyssi</name>
    <dbReference type="NCBI Taxonomy" id="187145"/>
    <lineage>
        <taxon>Bacteria</taxon>
        <taxon>Pseudomonadati</taxon>
        <taxon>Calditrichota</taxon>
        <taxon>Calditrichia</taxon>
        <taxon>Calditrichales</taxon>
        <taxon>Calditrichaceae</taxon>
        <taxon>Caldithrix</taxon>
    </lineage>
</organism>
<dbReference type="AlphaFoldDB" id="A0A7V4U110"/>
<dbReference type="EMBL" id="DRQG01000093">
    <property type="protein sequence ID" value="HGY56025.1"/>
    <property type="molecule type" value="Genomic_DNA"/>
</dbReference>
<evidence type="ECO:0000313" key="1">
    <source>
        <dbReference type="EMBL" id="HGY56025.1"/>
    </source>
</evidence>
<dbReference type="Proteomes" id="UP000885779">
    <property type="component" value="Unassembled WGS sequence"/>
</dbReference>
<name>A0A7V4U110_CALAY</name>
<gene>
    <name evidence="1" type="ORF">ENK44_10000</name>
</gene>
<protein>
    <submittedName>
        <fullName evidence="1">Uncharacterized protein</fullName>
    </submittedName>
</protein>
<reference evidence="1" key="1">
    <citation type="journal article" date="2020" name="mSystems">
        <title>Genome- and Community-Level Interaction Insights into Carbon Utilization and Element Cycling Functions of Hydrothermarchaeota in Hydrothermal Sediment.</title>
        <authorList>
            <person name="Zhou Z."/>
            <person name="Liu Y."/>
            <person name="Xu W."/>
            <person name="Pan J."/>
            <person name="Luo Z.H."/>
            <person name="Li M."/>
        </authorList>
    </citation>
    <scope>NUCLEOTIDE SEQUENCE [LARGE SCALE GENOMIC DNA]</scope>
    <source>
        <strain evidence="1">HyVt-577</strain>
    </source>
</reference>
<accession>A0A7V4U110</accession>
<sequence length="330" mass="38010">MIRTKDPGAVTVQTNVVPDDLTPEIIEEIARGIALYYKNNRFICQTFFTQPVLGEIQMVDGLETRADVHIRSIQMVGPNLFHVLATGEEKKVHTMCRDKIFYDLIRGIETTLTPDIRSRRYLDTANGDKRWNMLVSLDKKKYRLLNEVELDGKKVWLRNIIILGNRLLGITEDHKVVIGRLRPEILEKEDSKLPVQLMETVNKLGKIRLLAKAPNSEDTFLVTVDNTIYQFNIWGEILHFNTLDDDVKQINSITFNHTRSIMATTNGLYEMDVREMPNMVRATSMPRQIVDPNLKQNFQLALYVEDPYMLGVNPALGIFAKTEKDKVLFF</sequence>
<proteinExistence type="predicted"/>